<evidence type="ECO:0000313" key="1">
    <source>
        <dbReference type="EMBL" id="SDX22157.1"/>
    </source>
</evidence>
<reference evidence="2" key="1">
    <citation type="submission" date="2016-10" db="EMBL/GenBank/DDBJ databases">
        <authorList>
            <person name="Varghese N."/>
            <person name="Submissions S."/>
        </authorList>
    </citation>
    <scope>NUCLEOTIDE SEQUENCE [LARGE SCALE GENOMIC DNA]</scope>
    <source>
        <strain evidence="2">DSM 217</strain>
    </source>
</reference>
<organism evidence="1 2">
    <name type="scientific">Thiocapsa roseopersicina</name>
    <dbReference type="NCBI Taxonomy" id="1058"/>
    <lineage>
        <taxon>Bacteria</taxon>
        <taxon>Pseudomonadati</taxon>
        <taxon>Pseudomonadota</taxon>
        <taxon>Gammaproteobacteria</taxon>
        <taxon>Chromatiales</taxon>
        <taxon>Chromatiaceae</taxon>
        <taxon>Thiocapsa</taxon>
    </lineage>
</organism>
<dbReference type="Proteomes" id="UP000198816">
    <property type="component" value="Unassembled WGS sequence"/>
</dbReference>
<dbReference type="EMBL" id="FNNZ01000017">
    <property type="protein sequence ID" value="SDX22157.1"/>
    <property type="molecule type" value="Genomic_DNA"/>
</dbReference>
<accession>A0A1H2ZXQ1</accession>
<gene>
    <name evidence="1" type="ORF">SAMN05421783_11799</name>
</gene>
<evidence type="ECO:0000313" key="2">
    <source>
        <dbReference type="Proteomes" id="UP000198816"/>
    </source>
</evidence>
<proteinExistence type="predicted"/>
<dbReference type="AlphaFoldDB" id="A0A1H2ZXQ1"/>
<dbReference type="RefSeq" id="WP_217633715.1">
    <property type="nucleotide sequence ID" value="NZ_FNNZ01000017.1"/>
</dbReference>
<protein>
    <submittedName>
        <fullName evidence="1">Uncharacterized protein</fullName>
    </submittedName>
</protein>
<sequence>MSDRSRNGDDLNRQSTEEDLIRLQATTLLYYLHESNPANGLIRDKTNPSASWT</sequence>
<keyword evidence="2" id="KW-1185">Reference proteome</keyword>
<name>A0A1H2ZXQ1_THIRO</name>
<dbReference type="STRING" id="1058.SAMN05421783_11799"/>